<reference evidence="6" key="1">
    <citation type="submission" date="2015-08" db="EMBL/GenBank/DDBJ databases">
        <authorList>
            <person name="Babu N.S."/>
            <person name="Beckwith C.J."/>
            <person name="Beseler K.G."/>
            <person name="Brison A."/>
            <person name="Carone J.V."/>
            <person name="Caskin T.P."/>
            <person name="Diamond M."/>
            <person name="Durham M.E."/>
            <person name="Foxe J.M."/>
            <person name="Go M."/>
            <person name="Henderson B.A."/>
            <person name="Jones I.B."/>
            <person name="McGettigan J.A."/>
            <person name="Micheletti S.J."/>
            <person name="Nasrallah M.E."/>
            <person name="Ortiz D."/>
            <person name="Piller C.R."/>
            <person name="Privatt S.R."/>
            <person name="Schneider S.L."/>
            <person name="Sharp S."/>
            <person name="Smith T.C."/>
            <person name="Stanton J.D."/>
            <person name="Ullery H.E."/>
            <person name="Wilson R.J."/>
            <person name="Serrano M.G."/>
            <person name="Buck G."/>
            <person name="Lee V."/>
            <person name="Wang Y."/>
            <person name="Carvalho R."/>
            <person name="Voegtly L."/>
            <person name="Shi R."/>
            <person name="Duckworth R."/>
            <person name="Johnson A."/>
            <person name="Loviza R."/>
            <person name="Walstead R."/>
            <person name="Shah Z."/>
            <person name="Kiflezghi M."/>
            <person name="Wade K."/>
            <person name="Ball S.L."/>
            <person name="Bradley K.W."/>
            <person name="Asai D.J."/>
            <person name="Bowman C.A."/>
            <person name="Russell D.A."/>
            <person name="Pope W.H."/>
            <person name="Jacobs-Sera D."/>
            <person name="Hendrix R.W."/>
            <person name="Hatfull G.F."/>
        </authorList>
    </citation>
    <scope>NUCLEOTIDE SEQUENCE</scope>
</reference>
<dbReference type="InterPro" id="IPR001034">
    <property type="entry name" value="DeoR_HTH"/>
</dbReference>
<evidence type="ECO:0000256" key="1">
    <source>
        <dbReference type="ARBA" id="ARBA00022491"/>
    </source>
</evidence>
<keyword evidence="2" id="KW-0805">Transcription regulation</keyword>
<evidence type="ECO:0000313" key="6">
    <source>
        <dbReference type="EMBL" id="CUR53880.1"/>
    </source>
</evidence>
<dbReference type="EMBL" id="CZKA01000002">
    <property type="protein sequence ID" value="CUR53880.1"/>
    <property type="molecule type" value="Genomic_DNA"/>
</dbReference>
<dbReference type="SUPFAM" id="SSF100950">
    <property type="entry name" value="NagB/RpiA/CoA transferase-like"/>
    <property type="match status" value="1"/>
</dbReference>
<organism evidence="6">
    <name type="scientific">metagenome</name>
    <dbReference type="NCBI Taxonomy" id="256318"/>
    <lineage>
        <taxon>unclassified sequences</taxon>
        <taxon>metagenomes</taxon>
    </lineage>
</organism>
<dbReference type="PANTHER" id="PTHR30363:SF4">
    <property type="entry name" value="GLYCEROL-3-PHOSPHATE REGULON REPRESSOR"/>
    <property type="match status" value="1"/>
</dbReference>
<dbReference type="PROSITE" id="PS51000">
    <property type="entry name" value="HTH_DEOR_2"/>
    <property type="match status" value="1"/>
</dbReference>
<dbReference type="InterPro" id="IPR050313">
    <property type="entry name" value="Carb_Metab_HTH_regulators"/>
</dbReference>
<evidence type="ECO:0000256" key="4">
    <source>
        <dbReference type="ARBA" id="ARBA00023163"/>
    </source>
</evidence>
<keyword evidence="4" id="KW-0804">Transcription</keyword>
<sequence>MYAEERQQAIAQLVTRRGRLSVNELADQYDVTTETVRRDLSALERMGLVRRVHGGAVPANTLIAIEAALADRDSANTVEKDHIAAAAIALLPPPGSTVVIDAGSTTSRLASYLPRDHPLIVVTHAVPVAARLALLPQIELHLLPGRVRTNTQAAVGPETVVALEGLRADLAFLGTNGISLEHGLSTPDRDEAAAKRAMVGCARQVVVLADADKIMVETPIRFADLSEVDVLVTDSRIAKTDKDALSRAGIEVVIA</sequence>
<evidence type="ECO:0000256" key="2">
    <source>
        <dbReference type="ARBA" id="ARBA00023015"/>
    </source>
</evidence>
<dbReference type="InterPro" id="IPR037171">
    <property type="entry name" value="NagB/RpiA_transferase-like"/>
</dbReference>
<dbReference type="GO" id="GO:0003677">
    <property type="term" value="F:DNA binding"/>
    <property type="evidence" value="ECO:0007669"/>
    <property type="project" value="UniProtKB-KW"/>
</dbReference>
<dbReference type="PANTHER" id="PTHR30363">
    <property type="entry name" value="HTH-TYPE TRANSCRIPTIONAL REGULATOR SRLR-RELATED"/>
    <property type="match status" value="1"/>
</dbReference>
<proteinExistence type="predicted"/>
<dbReference type="InterPro" id="IPR018356">
    <property type="entry name" value="Tscrpt_reg_HTH_DeoR_CS"/>
</dbReference>
<dbReference type="GO" id="GO:0003700">
    <property type="term" value="F:DNA-binding transcription factor activity"/>
    <property type="evidence" value="ECO:0007669"/>
    <property type="project" value="InterPro"/>
</dbReference>
<dbReference type="InterPro" id="IPR014036">
    <property type="entry name" value="DeoR-like_C"/>
</dbReference>
<dbReference type="Pfam" id="PF08220">
    <property type="entry name" value="HTH_DeoR"/>
    <property type="match status" value="1"/>
</dbReference>
<gene>
    <name evidence="6" type="ORF">NOCA2100013</name>
</gene>
<dbReference type="Gene3D" id="1.10.10.10">
    <property type="entry name" value="Winged helix-like DNA-binding domain superfamily/Winged helix DNA-binding domain"/>
    <property type="match status" value="1"/>
</dbReference>
<name>A0A2P2BVW5_9ZZZZ</name>
<dbReference type="InterPro" id="IPR036390">
    <property type="entry name" value="WH_DNA-bd_sf"/>
</dbReference>
<dbReference type="PROSITE" id="PS00894">
    <property type="entry name" value="HTH_DEOR_1"/>
    <property type="match status" value="1"/>
</dbReference>
<dbReference type="SMART" id="SM01134">
    <property type="entry name" value="DeoRC"/>
    <property type="match status" value="1"/>
</dbReference>
<dbReference type="SMART" id="SM00420">
    <property type="entry name" value="HTH_DEOR"/>
    <property type="match status" value="1"/>
</dbReference>
<evidence type="ECO:0000256" key="3">
    <source>
        <dbReference type="ARBA" id="ARBA00023125"/>
    </source>
</evidence>
<accession>A0A2P2BVW5</accession>
<dbReference type="InterPro" id="IPR036388">
    <property type="entry name" value="WH-like_DNA-bd_sf"/>
</dbReference>
<dbReference type="Gene3D" id="3.40.50.1360">
    <property type="match status" value="1"/>
</dbReference>
<keyword evidence="3" id="KW-0238">DNA-binding</keyword>
<feature type="domain" description="HTH deoR-type" evidence="5">
    <location>
        <begin position="3"/>
        <end position="58"/>
    </location>
</feature>
<protein>
    <submittedName>
        <fullName evidence="6">Transcriptional regulator, DeoR family</fullName>
    </submittedName>
</protein>
<keyword evidence="1" id="KW-0678">Repressor</keyword>
<dbReference type="SUPFAM" id="SSF46785">
    <property type="entry name" value="Winged helix' DNA-binding domain"/>
    <property type="match status" value="1"/>
</dbReference>
<dbReference type="Pfam" id="PF00455">
    <property type="entry name" value="DeoRC"/>
    <property type="match status" value="1"/>
</dbReference>
<evidence type="ECO:0000259" key="5">
    <source>
        <dbReference type="PROSITE" id="PS51000"/>
    </source>
</evidence>
<dbReference type="PRINTS" id="PR00037">
    <property type="entry name" value="HTHLACR"/>
</dbReference>
<dbReference type="AlphaFoldDB" id="A0A2P2BVW5"/>